<proteinExistence type="predicted"/>
<dbReference type="OrthoDB" id="2210549at2"/>
<name>A0A098M9J5_9BACL</name>
<dbReference type="Pfam" id="PF18603">
    <property type="entry name" value="LAL_C2"/>
    <property type="match status" value="1"/>
</dbReference>
<protein>
    <recommendedName>
        <fullName evidence="5">ATP-grasp domain-containing protein</fullName>
    </recommendedName>
</protein>
<reference evidence="6 7" key="2">
    <citation type="submission" date="2014-10" db="EMBL/GenBank/DDBJ databases">
        <title>Comparative genomics of the Paenibacillus odorifer group.</title>
        <authorList>
            <person name="Tsai Y.-C."/>
            <person name="Martin N."/>
            <person name="Korlach J."/>
            <person name="Wiedmann M."/>
        </authorList>
    </citation>
    <scope>NUCLEOTIDE SEQUENCE [LARGE SCALE GENOMIC DNA]</scope>
    <source>
        <strain evidence="6 7">DSM 18334</strain>
    </source>
</reference>
<dbReference type="EMBL" id="JQCR01000002">
    <property type="protein sequence ID" value="KGE18723.1"/>
    <property type="molecule type" value="Genomic_DNA"/>
</dbReference>
<dbReference type="GO" id="GO:0005524">
    <property type="term" value="F:ATP binding"/>
    <property type="evidence" value="ECO:0007669"/>
    <property type="project" value="UniProtKB-UniRule"/>
</dbReference>
<reference evidence="6 7" key="1">
    <citation type="submission" date="2014-08" db="EMBL/GenBank/DDBJ databases">
        <authorList>
            <person name="den Bakker H.C."/>
        </authorList>
    </citation>
    <scope>NUCLEOTIDE SEQUENCE [LARGE SCALE GENOMIC DNA]</scope>
    <source>
        <strain evidence="6 7">DSM 18334</strain>
    </source>
</reference>
<dbReference type="InterPro" id="IPR011761">
    <property type="entry name" value="ATP-grasp"/>
</dbReference>
<dbReference type="PANTHER" id="PTHR43585:SF2">
    <property type="entry name" value="ATP-GRASP ENZYME FSQD"/>
    <property type="match status" value="1"/>
</dbReference>
<organism evidence="6 7">
    <name type="scientific">Paenibacillus wynnii</name>
    <dbReference type="NCBI Taxonomy" id="268407"/>
    <lineage>
        <taxon>Bacteria</taxon>
        <taxon>Bacillati</taxon>
        <taxon>Bacillota</taxon>
        <taxon>Bacilli</taxon>
        <taxon>Bacillales</taxon>
        <taxon>Paenibacillaceae</taxon>
        <taxon>Paenibacillus</taxon>
    </lineage>
</organism>
<dbReference type="Gene3D" id="3.30.1490.20">
    <property type="entry name" value="ATP-grasp fold, A domain"/>
    <property type="match status" value="1"/>
</dbReference>
<dbReference type="GO" id="GO:0016874">
    <property type="term" value="F:ligase activity"/>
    <property type="evidence" value="ECO:0007669"/>
    <property type="project" value="UniProtKB-KW"/>
</dbReference>
<evidence type="ECO:0000259" key="5">
    <source>
        <dbReference type="PROSITE" id="PS50975"/>
    </source>
</evidence>
<feature type="domain" description="ATP-grasp" evidence="5">
    <location>
        <begin position="118"/>
        <end position="314"/>
    </location>
</feature>
<evidence type="ECO:0000256" key="2">
    <source>
        <dbReference type="ARBA" id="ARBA00022741"/>
    </source>
</evidence>
<dbReference type="InterPro" id="IPR040570">
    <property type="entry name" value="LAL_C2"/>
</dbReference>
<gene>
    <name evidence="6" type="ORF">PWYN_04575</name>
</gene>
<sequence>MKTIVYISDFRLPFVLNFIKPLKKFVGYTKILIIEKNNLQNEHVLSEFFDEIRYIDYLESLDRIKEHIAQIRMDHKIVALLTPGENAIEIGGEIRSTFGIPGLQRNQAEAVRNKWIMKQMLHQRGIRTSVTAIALSVSDYIEFVGENGFPIIVKPLSGFGTINTYKISSMNELEYYLENTRKEHQKDLLEEFINGKEFHCDSIVSRGKVVFSSVSQYLYNCLEIATSNKPPASITIPEGSKIEYIDLIKEVNDEVISALGINNSVTHAELFLTPEGEVVFGEIGARIGGAQVMPPCIKNTHGIDFFEAVSDLELGVFEYNRCQTDNKYTGMICFPTRAGIIEKISGIQDFKDIKGLIDFNVSYKVGQKVKDVKDTMTRSGFAIVEGDSFEDLSNTLLDMYDRFYIQVENNAEEGIR</sequence>
<dbReference type="RefSeq" id="WP_036648933.1">
    <property type="nucleotide sequence ID" value="NZ_JQCR01000002.1"/>
</dbReference>
<dbReference type="GO" id="GO:0046872">
    <property type="term" value="F:metal ion binding"/>
    <property type="evidence" value="ECO:0007669"/>
    <property type="project" value="InterPro"/>
</dbReference>
<dbReference type="Proteomes" id="UP000029734">
    <property type="component" value="Unassembled WGS sequence"/>
</dbReference>
<keyword evidence="7" id="KW-1185">Reference proteome</keyword>
<dbReference type="eggNOG" id="COG1181">
    <property type="taxonomic scope" value="Bacteria"/>
</dbReference>
<keyword evidence="2 4" id="KW-0547">Nucleotide-binding</keyword>
<dbReference type="SUPFAM" id="SSF56059">
    <property type="entry name" value="Glutathione synthetase ATP-binding domain-like"/>
    <property type="match status" value="1"/>
</dbReference>
<dbReference type="PROSITE" id="PS50975">
    <property type="entry name" value="ATP_GRASP"/>
    <property type="match status" value="1"/>
</dbReference>
<evidence type="ECO:0000256" key="1">
    <source>
        <dbReference type="ARBA" id="ARBA00022598"/>
    </source>
</evidence>
<dbReference type="Pfam" id="PF13535">
    <property type="entry name" value="ATP-grasp_4"/>
    <property type="match status" value="1"/>
</dbReference>
<dbReference type="InterPro" id="IPR052032">
    <property type="entry name" value="ATP-dep_AA_Ligase"/>
</dbReference>
<evidence type="ECO:0000256" key="3">
    <source>
        <dbReference type="ARBA" id="ARBA00022840"/>
    </source>
</evidence>
<accession>A0A098M9J5</accession>
<dbReference type="Gene3D" id="3.40.50.20">
    <property type="match status" value="1"/>
</dbReference>
<comment type="caution">
    <text evidence="6">The sequence shown here is derived from an EMBL/GenBank/DDBJ whole genome shotgun (WGS) entry which is preliminary data.</text>
</comment>
<keyword evidence="1" id="KW-0436">Ligase</keyword>
<evidence type="ECO:0000313" key="6">
    <source>
        <dbReference type="EMBL" id="KGE18723.1"/>
    </source>
</evidence>
<keyword evidence="3 4" id="KW-0067">ATP-binding</keyword>
<evidence type="ECO:0000256" key="4">
    <source>
        <dbReference type="PROSITE-ProRule" id="PRU00409"/>
    </source>
</evidence>
<dbReference type="STRING" id="268407.PWYN_04575"/>
<dbReference type="InterPro" id="IPR013815">
    <property type="entry name" value="ATP_grasp_subdomain_1"/>
</dbReference>
<dbReference type="AlphaFoldDB" id="A0A098M9J5"/>
<dbReference type="Gene3D" id="3.30.470.20">
    <property type="entry name" value="ATP-grasp fold, B domain"/>
    <property type="match status" value="1"/>
</dbReference>
<dbReference type="PANTHER" id="PTHR43585">
    <property type="entry name" value="FUMIPYRROLE BIOSYNTHESIS PROTEIN C"/>
    <property type="match status" value="1"/>
</dbReference>
<evidence type="ECO:0000313" key="7">
    <source>
        <dbReference type="Proteomes" id="UP000029734"/>
    </source>
</evidence>